<evidence type="ECO:0000313" key="6">
    <source>
        <dbReference type="Proteomes" id="UP000541810"/>
    </source>
</evidence>
<name>A0A7X0H7X4_9BACT</name>
<dbReference type="Pfam" id="PF00884">
    <property type="entry name" value="Sulfatase"/>
    <property type="match status" value="1"/>
</dbReference>
<comment type="caution">
    <text evidence="5">The sequence shown here is derived from an EMBL/GenBank/DDBJ whole genome shotgun (WGS) entry which is preliminary data.</text>
</comment>
<dbReference type="EMBL" id="JACHGY010000001">
    <property type="protein sequence ID" value="MBB6430913.1"/>
    <property type="molecule type" value="Genomic_DNA"/>
</dbReference>
<evidence type="ECO:0000313" key="5">
    <source>
        <dbReference type="EMBL" id="MBB6430913.1"/>
    </source>
</evidence>
<proteinExistence type="predicted"/>
<dbReference type="RefSeq" id="WP_184678406.1">
    <property type="nucleotide sequence ID" value="NZ_JACHGY010000001.1"/>
</dbReference>
<dbReference type="CDD" id="cd16153">
    <property type="entry name" value="sulfatase_like"/>
    <property type="match status" value="1"/>
</dbReference>
<dbReference type="AlphaFoldDB" id="A0A7X0H7X4"/>
<dbReference type="Proteomes" id="UP000541810">
    <property type="component" value="Unassembled WGS sequence"/>
</dbReference>
<protein>
    <submittedName>
        <fullName evidence="5">Arylsulfatase A-like enzyme</fullName>
    </submittedName>
</protein>
<evidence type="ECO:0000256" key="1">
    <source>
        <dbReference type="ARBA" id="ARBA00022723"/>
    </source>
</evidence>
<dbReference type="GO" id="GO:0008484">
    <property type="term" value="F:sulfuric ester hydrolase activity"/>
    <property type="evidence" value="ECO:0007669"/>
    <property type="project" value="TreeGrafter"/>
</dbReference>
<reference evidence="5 6" key="1">
    <citation type="submission" date="2020-08" db="EMBL/GenBank/DDBJ databases">
        <title>Genomic Encyclopedia of Type Strains, Phase IV (KMG-IV): sequencing the most valuable type-strain genomes for metagenomic binning, comparative biology and taxonomic classification.</title>
        <authorList>
            <person name="Goeker M."/>
        </authorList>
    </citation>
    <scope>NUCLEOTIDE SEQUENCE [LARGE SCALE GENOMIC DNA]</scope>
    <source>
        <strain evidence="5 6">DSM 103725</strain>
    </source>
</reference>
<dbReference type="Gene3D" id="3.40.720.10">
    <property type="entry name" value="Alkaline Phosphatase, subunit A"/>
    <property type="match status" value="1"/>
</dbReference>
<keyword evidence="3" id="KW-0732">Signal</keyword>
<feature type="domain" description="Sulfatase N-terminal" evidence="4">
    <location>
        <begin position="33"/>
        <end position="466"/>
    </location>
</feature>
<evidence type="ECO:0000259" key="4">
    <source>
        <dbReference type="Pfam" id="PF00884"/>
    </source>
</evidence>
<accession>A0A7X0H7X4</accession>
<gene>
    <name evidence="5" type="ORF">HNQ40_002719</name>
</gene>
<keyword evidence="6" id="KW-1185">Reference proteome</keyword>
<dbReference type="PROSITE" id="PS51257">
    <property type="entry name" value="PROKAR_LIPOPROTEIN"/>
    <property type="match status" value="1"/>
</dbReference>
<evidence type="ECO:0000256" key="2">
    <source>
        <dbReference type="ARBA" id="ARBA00022801"/>
    </source>
</evidence>
<evidence type="ECO:0000256" key="3">
    <source>
        <dbReference type="SAM" id="SignalP"/>
    </source>
</evidence>
<dbReference type="InterPro" id="IPR017850">
    <property type="entry name" value="Alkaline_phosphatase_core_sf"/>
</dbReference>
<dbReference type="GO" id="GO:0005737">
    <property type="term" value="C:cytoplasm"/>
    <property type="evidence" value="ECO:0007669"/>
    <property type="project" value="TreeGrafter"/>
</dbReference>
<feature type="signal peptide" evidence="3">
    <location>
        <begin position="1"/>
        <end position="26"/>
    </location>
</feature>
<keyword evidence="1" id="KW-0479">Metal-binding</keyword>
<dbReference type="PANTHER" id="PTHR45953:SF1">
    <property type="entry name" value="IDURONATE 2-SULFATASE"/>
    <property type="match status" value="1"/>
</dbReference>
<dbReference type="SUPFAM" id="SSF53649">
    <property type="entry name" value="Alkaline phosphatase-like"/>
    <property type="match status" value="1"/>
</dbReference>
<dbReference type="PANTHER" id="PTHR45953">
    <property type="entry name" value="IDURONATE 2-SULFATASE"/>
    <property type="match status" value="1"/>
</dbReference>
<feature type="chain" id="PRO_5030933735" evidence="3">
    <location>
        <begin position="27"/>
        <end position="637"/>
    </location>
</feature>
<dbReference type="InterPro" id="IPR000917">
    <property type="entry name" value="Sulfatase_N"/>
</dbReference>
<organism evidence="5 6">
    <name type="scientific">Algisphaera agarilytica</name>
    <dbReference type="NCBI Taxonomy" id="1385975"/>
    <lineage>
        <taxon>Bacteria</taxon>
        <taxon>Pseudomonadati</taxon>
        <taxon>Planctomycetota</taxon>
        <taxon>Phycisphaerae</taxon>
        <taxon>Phycisphaerales</taxon>
        <taxon>Phycisphaeraceae</taxon>
        <taxon>Algisphaera</taxon>
    </lineage>
</organism>
<sequence length="637" mass="71538">MRITGWLVALAFALAVLGCTSVSSIADESKQPPNILWIITDDHRSDSLAVFNRYATGRDESPLGFVMSPRLDALAAEGVFYPNAYCNSPACAPSRASMHTGKYPHRNGIYGFRRSHHSADVSSELVQAVMKNHGYQPAHFGKSGVRIFPIDKINQWEPAGHYNPRVTKRSLHESDGSDFWFNSPWGEVDGKGMVIGTEEVYRYPDGSVKRFWRERKDQPLTEDDLAKRKAIEEELDILRTYTRRNPNLIIGGVSSNTTWNTMDAATVKAMQRYLDHGGSQPYTLIDGKTQAAGPDPEKPVFIHLGFSAPHTPVLPSKEFRDKFMGKTYKVPAFDERELELLPETLQQMHNDMNFSRMTDAEKQQAIRDYYALCAMVDHLAGAAADSFKAYSEKHGRDYLIVYVNGDHGWHLGEQGIEAKFGPWRQSNQGSVIVVSSDKEKYPPGTVYDGLIEYVDFVPTFYDAANISTSAHPGLDGFSLRQIASGEAVQRDYVIGEFNQVRGERAYLRTKDFAFSMRARPYFTKPGEGYEPGERTMWGLEAPAEEVEMSLYDLRVDPDERVNVAYHAPYAELAGFFRDKLGRIVLGDGRVEVDWTQENTYHVSDFAPGAHDRKLDIPEGVVPEPQLPSAYSDLLSAE</sequence>
<dbReference type="GO" id="GO:0046872">
    <property type="term" value="F:metal ion binding"/>
    <property type="evidence" value="ECO:0007669"/>
    <property type="project" value="UniProtKB-KW"/>
</dbReference>
<keyword evidence="2" id="KW-0378">Hydrolase</keyword>